<dbReference type="AlphaFoldDB" id="A0A076PPM6"/>
<dbReference type="Pfam" id="PF03091">
    <property type="entry name" value="CutA1"/>
    <property type="match status" value="1"/>
</dbReference>
<dbReference type="InterPro" id="IPR004323">
    <property type="entry name" value="Ion_tolerance_CutA"/>
</dbReference>
<comment type="similarity">
    <text evidence="1">Belongs to the CutA family.</text>
</comment>
<dbReference type="GO" id="GO:0010038">
    <property type="term" value="P:response to metal ion"/>
    <property type="evidence" value="ECO:0007669"/>
    <property type="project" value="InterPro"/>
</dbReference>
<dbReference type="InterPro" id="IPR011322">
    <property type="entry name" value="N-reg_PII-like_a/b"/>
</dbReference>
<sequence>MSTTSTQTATLKSASAQDSHWATLCVVTTTVGHSAEAEDMARALVAAKAAACVQTERITSYYEWDGVLQTAPEWRLTCKTLPEALPRLTALLRSHHSYEVPQITMRTERCLNDYAKWIKQQVQL</sequence>
<dbReference type="Gene3D" id="3.30.70.120">
    <property type="match status" value="1"/>
</dbReference>
<dbReference type="RefSeq" id="WP_043374920.1">
    <property type="nucleotide sequence ID" value="NZ_CP006704.1"/>
</dbReference>
<dbReference type="Proteomes" id="UP000028782">
    <property type="component" value="Chromosome"/>
</dbReference>
<accession>A0A076PPM6</accession>
<dbReference type="PANTHER" id="PTHR23419">
    <property type="entry name" value="DIVALENT CATION TOLERANCE CUTA-RELATED"/>
    <property type="match status" value="1"/>
</dbReference>
<protein>
    <submittedName>
        <fullName evidence="2">Ion tolerance protein CutA</fullName>
    </submittedName>
</protein>
<evidence type="ECO:0000313" key="2">
    <source>
        <dbReference type="EMBL" id="AIJ48784.1"/>
    </source>
</evidence>
<dbReference type="HOGENOM" id="CLU_098807_2_0_4"/>
<evidence type="ECO:0000313" key="3">
    <source>
        <dbReference type="Proteomes" id="UP000028782"/>
    </source>
</evidence>
<evidence type="ECO:0000256" key="1">
    <source>
        <dbReference type="ARBA" id="ARBA00010169"/>
    </source>
</evidence>
<name>A0A076PPM6_COMTE</name>
<proteinExistence type="inferred from homology"/>
<dbReference type="EMBL" id="CP006704">
    <property type="protein sequence ID" value="AIJ48784.1"/>
    <property type="molecule type" value="Genomic_DNA"/>
</dbReference>
<gene>
    <name evidence="2" type="ORF">O987_23510</name>
</gene>
<dbReference type="KEGG" id="ctes:O987_23510"/>
<dbReference type="InterPro" id="IPR015867">
    <property type="entry name" value="N-reg_PII/ATP_PRibTrfase_C"/>
</dbReference>
<dbReference type="GO" id="GO:0005507">
    <property type="term" value="F:copper ion binding"/>
    <property type="evidence" value="ECO:0007669"/>
    <property type="project" value="TreeGrafter"/>
</dbReference>
<reference evidence="2 3" key="1">
    <citation type="journal article" date="2014" name="Genome Announc.">
        <title>Complete Genome Sequence of Polychlorinated Biphenyl Degrader Comamonas testosteroni TK102 (NBRC 109938).</title>
        <authorList>
            <person name="Fukuda K."/>
            <person name="Hosoyama A."/>
            <person name="Tsuchikane K."/>
            <person name="Ohji S."/>
            <person name="Yamazoe A."/>
            <person name="Fujita N."/>
            <person name="Shintani M."/>
            <person name="Kimbara K."/>
        </authorList>
    </citation>
    <scope>NUCLEOTIDE SEQUENCE [LARGE SCALE GENOMIC DNA]</scope>
    <source>
        <strain evidence="2">TK102</strain>
    </source>
</reference>
<dbReference type="PANTHER" id="PTHR23419:SF8">
    <property type="entry name" value="FI09726P"/>
    <property type="match status" value="1"/>
</dbReference>
<dbReference type="SUPFAM" id="SSF54913">
    <property type="entry name" value="GlnB-like"/>
    <property type="match status" value="1"/>
</dbReference>
<organism evidence="2 3">
    <name type="scientific">Comamonas testosteroni TK102</name>
    <dbReference type="NCBI Taxonomy" id="1392005"/>
    <lineage>
        <taxon>Bacteria</taxon>
        <taxon>Pseudomonadati</taxon>
        <taxon>Pseudomonadota</taxon>
        <taxon>Betaproteobacteria</taxon>
        <taxon>Burkholderiales</taxon>
        <taxon>Comamonadaceae</taxon>
        <taxon>Comamonas</taxon>
    </lineage>
</organism>